<accession>A0A443SUR6</accession>
<dbReference type="GO" id="GO:0005634">
    <property type="term" value="C:nucleus"/>
    <property type="evidence" value="ECO:0007669"/>
    <property type="project" value="UniProtKB-SubCell"/>
</dbReference>
<keyword evidence="14" id="KW-1185">Reference proteome</keyword>
<evidence type="ECO:0000256" key="7">
    <source>
        <dbReference type="ARBA" id="ARBA00037050"/>
    </source>
</evidence>
<comment type="caution">
    <text evidence="13">The sequence shown here is derived from an EMBL/GenBank/DDBJ whole genome shotgun (WGS) entry which is preliminary data.</text>
</comment>
<evidence type="ECO:0000256" key="9">
    <source>
        <dbReference type="ARBA" id="ARBA00039242"/>
    </source>
</evidence>
<protein>
    <recommendedName>
        <fullName evidence="9">tRNA-uridine aminocarboxypropyltransferase 1</fullName>
        <ecNumber evidence="2">2.5.1.25</ecNumber>
    </recommendedName>
    <alternativeName>
        <fullName evidence="10">DTW domain-containing protein 1</fullName>
    </alternativeName>
</protein>
<evidence type="ECO:0000256" key="2">
    <source>
        <dbReference type="ARBA" id="ARBA00012386"/>
    </source>
</evidence>
<organism evidence="13 14">
    <name type="scientific">Leptotrombidium deliense</name>
    <dbReference type="NCBI Taxonomy" id="299467"/>
    <lineage>
        <taxon>Eukaryota</taxon>
        <taxon>Metazoa</taxon>
        <taxon>Ecdysozoa</taxon>
        <taxon>Arthropoda</taxon>
        <taxon>Chelicerata</taxon>
        <taxon>Arachnida</taxon>
        <taxon>Acari</taxon>
        <taxon>Acariformes</taxon>
        <taxon>Trombidiformes</taxon>
        <taxon>Prostigmata</taxon>
        <taxon>Anystina</taxon>
        <taxon>Parasitengona</taxon>
        <taxon>Trombiculoidea</taxon>
        <taxon>Trombiculidae</taxon>
        <taxon>Leptotrombidium</taxon>
    </lineage>
</organism>
<comment type="catalytic activity">
    <reaction evidence="11">
        <text>a uridine in tRNA + S-adenosyl-L-methionine = a 3-[(3S)-3-amino-3-carboxypropyl]uridine in tRNA + S-methyl-5'-thioadenosine + H(+)</text>
        <dbReference type="Rhea" id="RHEA:62432"/>
        <dbReference type="Rhea" id="RHEA-COMP:13339"/>
        <dbReference type="Rhea" id="RHEA-COMP:16092"/>
        <dbReference type="ChEBI" id="CHEBI:15378"/>
        <dbReference type="ChEBI" id="CHEBI:17509"/>
        <dbReference type="ChEBI" id="CHEBI:59789"/>
        <dbReference type="ChEBI" id="CHEBI:65315"/>
        <dbReference type="ChEBI" id="CHEBI:82930"/>
        <dbReference type="EC" id="2.5.1.25"/>
    </reaction>
</comment>
<evidence type="ECO:0000256" key="3">
    <source>
        <dbReference type="ARBA" id="ARBA00022679"/>
    </source>
</evidence>
<evidence type="ECO:0000256" key="4">
    <source>
        <dbReference type="ARBA" id="ARBA00022691"/>
    </source>
</evidence>
<dbReference type="SMART" id="SM01144">
    <property type="entry name" value="DTW"/>
    <property type="match status" value="1"/>
</dbReference>
<evidence type="ECO:0000256" key="8">
    <source>
        <dbReference type="ARBA" id="ARBA00038290"/>
    </source>
</evidence>
<dbReference type="OrthoDB" id="3173at2759"/>
<keyword evidence="3" id="KW-0808">Transferase</keyword>
<dbReference type="Pfam" id="PF03942">
    <property type="entry name" value="DTW"/>
    <property type="match status" value="1"/>
</dbReference>
<dbReference type="GO" id="GO:0016432">
    <property type="term" value="F:tRNA-uridine aminocarboxypropyltransferase activity"/>
    <property type="evidence" value="ECO:0007669"/>
    <property type="project" value="UniProtKB-EC"/>
</dbReference>
<proteinExistence type="inferred from homology"/>
<evidence type="ECO:0000256" key="5">
    <source>
        <dbReference type="ARBA" id="ARBA00022694"/>
    </source>
</evidence>
<comment type="similarity">
    <text evidence="8">Belongs to the TDD superfamily. DTWD1 family.</text>
</comment>
<gene>
    <name evidence="13" type="ORF">B4U80_08269</name>
</gene>
<dbReference type="AlphaFoldDB" id="A0A443SUR6"/>
<feature type="domain" description="DTW" evidence="12">
    <location>
        <begin position="52"/>
        <end position="246"/>
    </location>
</feature>
<dbReference type="EMBL" id="NCKV01000226">
    <property type="protein sequence ID" value="RWS31240.1"/>
    <property type="molecule type" value="Genomic_DNA"/>
</dbReference>
<evidence type="ECO:0000313" key="14">
    <source>
        <dbReference type="Proteomes" id="UP000288716"/>
    </source>
</evidence>
<sequence length="273" mass="31878">MERSTGKLVIEESGIFVNTKGIDMIANLKIDNTEPMDAVEDRDICVKCNKSRRYFCYSCCLPMDSIKSFLPFVRLPLKVDIIKHAKEVDGKSTSSHAAILAPNDVKLYIYPNVPDFSNEKVVLVFPNDKALTMDKYFEKCKYSAGENLKFPFDRVVFIDSTWRQTKLILSDPRMKSLPTICLQSHLSLFWRHQKEKPLTYLSTIEAIYYFFVDLHSISEKSEYSGQYDNLLFFFKYTFFKVREVYERKQKIRKENQVNGTLNDQLVLNDVTDE</sequence>
<dbReference type="EC" id="2.5.1.25" evidence="2"/>
<comment type="function">
    <text evidence="7">Catalyzes the formation of 3-(3-amino-3-carboxypropyl)uridine (acp3U) at position 20 in the D-loop of several cytoplasmic tRNAs (acp3U(20)).</text>
</comment>
<keyword evidence="6" id="KW-0539">Nucleus</keyword>
<dbReference type="InterPro" id="IPR005636">
    <property type="entry name" value="DTW"/>
</dbReference>
<reference evidence="13 14" key="1">
    <citation type="journal article" date="2018" name="Gigascience">
        <title>Genomes of trombidid mites reveal novel predicted allergens and laterally-transferred genes associated with secondary metabolism.</title>
        <authorList>
            <person name="Dong X."/>
            <person name="Chaisiri K."/>
            <person name="Xia D."/>
            <person name="Armstrong S.D."/>
            <person name="Fang Y."/>
            <person name="Donnelly M.J."/>
            <person name="Kadowaki T."/>
            <person name="McGarry J.W."/>
            <person name="Darby A.C."/>
            <person name="Makepeace B.L."/>
        </authorList>
    </citation>
    <scope>NUCLEOTIDE SEQUENCE [LARGE SCALE GENOMIC DNA]</scope>
    <source>
        <strain evidence="13">UoL-UT</strain>
    </source>
</reference>
<keyword evidence="5" id="KW-0819">tRNA processing</keyword>
<keyword evidence="4" id="KW-0949">S-adenosyl-L-methionine</keyword>
<evidence type="ECO:0000256" key="10">
    <source>
        <dbReference type="ARBA" id="ARBA00042508"/>
    </source>
</evidence>
<dbReference type="PANTHER" id="PTHR15627">
    <property type="entry name" value="NATURAL KILLER CELL-SPECIFIC ANTIGEN KLIP1"/>
    <property type="match status" value="1"/>
</dbReference>
<dbReference type="STRING" id="299467.A0A443SUR6"/>
<dbReference type="PANTHER" id="PTHR15627:SF8">
    <property type="entry name" value="TRNA-URIDINE AMINOCARBOXYPROPYLTRANSFERASE 1"/>
    <property type="match status" value="1"/>
</dbReference>
<dbReference type="InterPro" id="IPR051521">
    <property type="entry name" value="tRNA_Mod/Golgi_Maint"/>
</dbReference>
<evidence type="ECO:0000256" key="11">
    <source>
        <dbReference type="ARBA" id="ARBA00048718"/>
    </source>
</evidence>
<evidence type="ECO:0000259" key="12">
    <source>
        <dbReference type="SMART" id="SM01144"/>
    </source>
</evidence>
<name>A0A443SUR6_9ACAR</name>
<evidence type="ECO:0000256" key="1">
    <source>
        <dbReference type="ARBA" id="ARBA00004123"/>
    </source>
</evidence>
<dbReference type="Proteomes" id="UP000288716">
    <property type="component" value="Unassembled WGS sequence"/>
</dbReference>
<evidence type="ECO:0000313" key="13">
    <source>
        <dbReference type="EMBL" id="RWS31240.1"/>
    </source>
</evidence>
<evidence type="ECO:0000256" key="6">
    <source>
        <dbReference type="ARBA" id="ARBA00023242"/>
    </source>
</evidence>
<comment type="subcellular location">
    <subcellularLocation>
        <location evidence="1">Nucleus</location>
    </subcellularLocation>
</comment>
<dbReference type="GO" id="GO:0008033">
    <property type="term" value="P:tRNA processing"/>
    <property type="evidence" value="ECO:0007669"/>
    <property type="project" value="UniProtKB-KW"/>
</dbReference>
<dbReference type="VEuPathDB" id="VectorBase:LDEU000801"/>